<evidence type="ECO:0000313" key="4">
    <source>
        <dbReference type="EMBL" id="MBO1248566.1"/>
    </source>
</evidence>
<dbReference type="Proteomes" id="UP000664731">
    <property type="component" value="Unassembled WGS sequence"/>
</dbReference>
<sequence>MRILLTGGTGLIGQALCQHWQRQGHELWVWSRDPRKVQRLCSGAHSVQRLEELSAAPPFDAVVNLAGAPIADRPWTAARRDLLWRSRVELTRQLVDWIGQQPTAPRVLLSASAIGWYGDQGDTPLTEASPPGGTDFGSTLCMAWEQEAERASAHGVRVACLRIAPVLAAQGGMLARLLPPFKLGLGGRLGSGQQWMPWIHLDDLVALFDHLLQRDDAQGAFNACAPEVVRNSDFTRTLGKVLRRPTLLPAPAWALRLVLGDMSVLLLGGQHLQPQRTQASGFDWRYPHLEPALTALLR</sequence>
<dbReference type="InterPro" id="IPR013549">
    <property type="entry name" value="DUF1731"/>
</dbReference>
<feature type="domain" description="NAD-dependent epimerase/dehydratase" evidence="2">
    <location>
        <begin position="3"/>
        <end position="223"/>
    </location>
</feature>
<proteinExistence type="inferred from homology"/>
<dbReference type="Gene3D" id="3.40.50.720">
    <property type="entry name" value="NAD(P)-binding Rossmann-like Domain"/>
    <property type="match status" value="1"/>
</dbReference>
<protein>
    <submittedName>
        <fullName evidence="4">TIGR01777 family oxidoreductase</fullName>
    </submittedName>
</protein>
<reference evidence="4" key="1">
    <citation type="submission" date="2021-03" db="EMBL/GenBank/DDBJ databases">
        <title>Comamonas denitrificans.</title>
        <authorList>
            <person name="Finster K."/>
        </authorList>
    </citation>
    <scope>NUCLEOTIDE SEQUENCE</scope>
    <source>
        <strain evidence="4">MM2021_4</strain>
    </source>
</reference>
<dbReference type="AlphaFoldDB" id="A0A939KCG0"/>
<evidence type="ECO:0000313" key="5">
    <source>
        <dbReference type="Proteomes" id="UP000664731"/>
    </source>
</evidence>
<dbReference type="EMBL" id="JAFNME010000003">
    <property type="protein sequence ID" value="MBO1248566.1"/>
    <property type="molecule type" value="Genomic_DNA"/>
</dbReference>
<dbReference type="SUPFAM" id="SSF51735">
    <property type="entry name" value="NAD(P)-binding Rossmann-fold domains"/>
    <property type="match status" value="1"/>
</dbReference>
<dbReference type="CDD" id="cd05242">
    <property type="entry name" value="SDR_a8"/>
    <property type="match status" value="1"/>
</dbReference>
<keyword evidence="5" id="KW-1185">Reference proteome</keyword>
<dbReference type="InterPro" id="IPR036291">
    <property type="entry name" value="NAD(P)-bd_dom_sf"/>
</dbReference>
<dbReference type="Pfam" id="PF08338">
    <property type="entry name" value="DUF1731"/>
    <property type="match status" value="1"/>
</dbReference>
<dbReference type="Pfam" id="PF01370">
    <property type="entry name" value="Epimerase"/>
    <property type="match status" value="1"/>
</dbReference>
<dbReference type="PANTHER" id="PTHR11092">
    <property type="entry name" value="SUGAR NUCLEOTIDE EPIMERASE RELATED"/>
    <property type="match status" value="1"/>
</dbReference>
<dbReference type="RefSeq" id="WP_207574121.1">
    <property type="nucleotide sequence ID" value="NZ_JAFNME010000003.1"/>
</dbReference>
<gene>
    <name evidence="4" type="ORF">J1777_01755</name>
</gene>
<evidence type="ECO:0000256" key="1">
    <source>
        <dbReference type="ARBA" id="ARBA00009353"/>
    </source>
</evidence>
<accession>A0A939KCG0</accession>
<dbReference type="InterPro" id="IPR001509">
    <property type="entry name" value="Epimerase_deHydtase"/>
</dbReference>
<comment type="similarity">
    <text evidence="1">Belongs to the NAD(P)-dependent epimerase/dehydratase family. SDR39U1 subfamily.</text>
</comment>
<evidence type="ECO:0000259" key="2">
    <source>
        <dbReference type="Pfam" id="PF01370"/>
    </source>
</evidence>
<dbReference type="PANTHER" id="PTHR11092:SF0">
    <property type="entry name" value="EPIMERASE FAMILY PROTEIN SDR39U1"/>
    <property type="match status" value="1"/>
</dbReference>
<dbReference type="InterPro" id="IPR010099">
    <property type="entry name" value="SDR39U1"/>
</dbReference>
<evidence type="ECO:0000259" key="3">
    <source>
        <dbReference type="Pfam" id="PF08338"/>
    </source>
</evidence>
<dbReference type="NCBIfam" id="TIGR01777">
    <property type="entry name" value="yfcH"/>
    <property type="match status" value="1"/>
</dbReference>
<organism evidence="4 5">
    <name type="scientific">Comamonas denitrificans</name>
    <dbReference type="NCBI Taxonomy" id="117506"/>
    <lineage>
        <taxon>Bacteria</taxon>
        <taxon>Pseudomonadati</taxon>
        <taxon>Pseudomonadota</taxon>
        <taxon>Betaproteobacteria</taxon>
        <taxon>Burkholderiales</taxon>
        <taxon>Comamonadaceae</taxon>
        <taxon>Comamonas</taxon>
    </lineage>
</organism>
<comment type="caution">
    <text evidence="4">The sequence shown here is derived from an EMBL/GenBank/DDBJ whole genome shotgun (WGS) entry which is preliminary data.</text>
</comment>
<feature type="domain" description="DUF1731" evidence="3">
    <location>
        <begin position="250"/>
        <end position="296"/>
    </location>
</feature>
<name>A0A939KCG0_9BURK</name>